<dbReference type="Pfam" id="PF25137">
    <property type="entry name" value="ADH_Fe_C"/>
    <property type="match status" value="1"/>
</dbReference>
<keyword evidence="3" id="KW-1185">Reference proteome</keyword>
<dbReference type="InterPro" id="IPR056798">
    <property type="entry name" value="ADH_Fe_C"/>
</dbReference>
<dbReference type="AlphaFoldDB" id="A0A9W6KBF0"/>
<proteinExistence type="predicted"/>
<reference evidence="2" key="1">
    <citation type="journal article" date="2014" name="Int. J. Syst. Evol. Microbiol.">
        <title>Complete genome sequence of Corynebacterium casei LMG S-19264T (=DSM 44701T), isolated from a smear-ripened cheese.</title>
        <authorList>
            <consortium name="US DOE Joint Genome Institute (JGI-PGF)"/>
            <person name="Walter F."/>
            <person name="Albersmeier A."/>
            <person name="Kalinowski J."/>
            <person name="Ruckert C."/>
        </authorList>
    </citation>
    <scope>NUCLEOTIDE SEQUENCE</scope>
    <source>
        <strain evidence="2">VKM B-2935</strain>
    </source>
</reference>
<feature type="domain" description="Fe-containing alcohol dehydrogenase-like C-terminal" evidence="1">
    <location>
        <begin position="3"/>
        <end position="78"/>
    </location>
</feature>
<gene>
    <name evidence="2" type="ORF">GCM10017655_41940</name>
</gene>
<evidence type="ECO:0000313" key="2">
    <source>
        <dbReference type="EMBL" id="GLK91130.1"/>
    </source>
</evidence>
<dbReference type="Proteomes" id="UP001143328">
    <property type="component" value="Unassembled WGS sequence"/>
</dbReference>
<comment type="caution">
    <text evidence="2">The sequence shown here is derived from an EMBL/GenBank/DDBJ whole genome shotgun (WGS) entry which is preliminary data.</text>
</comment>
<reference evidence="2" key="2">
    <citation type="submission" date="2023-01" db="EMBL/GenBank/DDBJ databases">
        <authorList>
            <person name="Sun Q."/>
            <person name="Evtushenko L."/>
        </authorList>
    </citation>
    <scope>NUCLEOTIDE SEQUENCE</scope>
    <source>
        <strain evidence="2">VKM B-2935</strain>
    </source>
</reference>
<dbReference type="Gene3D" id="1.20.1090.10">
    <property type="entry name" value="Dehydroquinate synthase-like - alpha domain"/>
    <property type="match status" value="1"/>
</dbReference>
<protein>
    <recommendedName>
        <fullName evidence="1">Fe-containing alcohol dehydrogenase-like C-terminal domain-containing protein</fullName>
    </recommendedName>
</protein>
<organism evidence="2 3">
    <name type="scientific">Pseudomonas turukhanskensis</name>
    <dbReference type="NCBI Taxonomy" id="1806536"/>
    <lineage>
        <taxon>Bacteria</taxon>
        <taxon>Pseudomonadati</taxon>
        <taxon>Pseudomonadota</taxon>
        <taxon>Gammaproteobacteria</taxon>
        <taxon>Pseudomonadales</taxon>
        <taxon>Pseudomonadaceae</taxon>
        <taxon>Pseudomonas</taxon>
    </lineage>
</organism>
<dbReference type="EMBL" id="BSFN01000017">
    <property type="protein sequence ID" value="GLK91130.1"/>
    <property type="molecule type" value="Genomic_DNA"/>
</dbReference>
<dbReference type="SUPFAM" id="SSF56796">
    <property type="entry name" value="Dehydroquinate synthase-like"/>
    <property type="match status" value="1"/>
</dbReference>
<name>A0A9W6KBF0_9PSED</name>
<evidence type="ECO:0000259" key="1">
    <source>
        <dbReference type="Pfam" id="PF25137"/>
    </source>
</evidence>
<evidence type="ECO:0000313" key="3">
    <source>
        <dbReference type="Proteomes" id="UP001143328"/>
    </source>
</evidence>
<accession>A0A9W6KBF0</accession>
<sequence length="78" mass="8823">MLLGASTATVTHRASRFVEFMEDLMNRSGAPRRLRDVKVTEDSLALLARDAMKQERLLMNNPVDVREADALALYKKAF</sequence>